<dbReference type="InterPro" id="IPR032109">
    <property type="entry name" value="Big_3_5"/>
</dbReference>
<dbReference type="Proteomes" id="UP000199417">
    <property type="component" value="Unassembled WGS sequence"/>
</dbReference>
<evidence type="ECO:0000256" key="1">
    <source>
        <dbReference type="SAM" id="SignalP"/>
    </source>
</evidence>
<name>A0A1G6W5I5_9NOCA</name>
<evidence type="ECO:0000313" key="3">
    <source>
        <dbReference type="EMBL" id="SDD61099.1"/>
    </source>
</evidence>
<organism evidence="3 4">
    <name type="scientific">Rhodococcus tukisamuensis</name>
    <dbReference type="NCBI Taxonomy" id="168276"/>
    <lineage>
        <taxon>Bacteria</taxon>
        <taxon>Bacillati</taxon>
        <taxon>Actinomycetota</taxon>
        <taxon>Actinomycetes</taxon>
        <taxon>Mycobacteriales</taxon>
        <taxon>Nocardiaceae</taxon>
        <taxon>Rhodococcus</taxon>
    </lineage>
</organism>
<feature type="chain" id="PRO_5011432076" evidence="1">
    <location>
        <begin position="31"/>
        <end position="286"/>
    </location>
</feature>
<keyword evidence="1" id="KW-0732">Signal</keyword>
<dbReference type="RefSeq" id="WP_169888095.1">
    <property type="nucleotide sequence ID" value="NZ_FNAB01000005.1"/>
</dbReference>
<sequence length="286" mass="29138">MTHRATTRTVAATALAVGTLALLSAGTANADPRTLDWWDGNSHFTRTISNETPAVGETLTVTTKFERGSEEKLDWVKDHHPTCLTYVYDSAKMNGKPVEPHLDIKPDYIAGDLNAGAFTSDKVIVNEGKPAVFTAQYQVGADCSRGIALQTGMSYSGSLGTGTYTTNGPSLTVAKAASSIALSPITGATVGKTTTLTAKVTPAAAGGTITFKDDKKVIGTVYVGADGTATAQWAPAAHGQRTIIADFSGSADASASTTTATVTVAPEGGTNPGGAGSIGSLFGFGS</sequence>
<feature type="domain" description="Bacterial Ig-like" evidence="2">
    <location>
        <begin position="186"/>
        <end position="265"/>
    </location>
</feature>
<dbReference type="InterPro" id="IPR013783">
    <property type="entry name" value="Ig-like_fold"/>
</dbReference>
<evidence type="ECO:0000259" key="2">
    <source>
        <dbReference type="Pfam" id="PF16640"/>
    </source>
</evidence>
<dbReference type="Gene3D" id="2.60.40.10">
    <property type="entry name" value="Immunoglobulins"/>
    <property type="match status" value="1"/>
</dbReference>
<keyword evidence="4" id="KW-1185">Reference proteome</keyword>
<accession>A0A1G6W5I5</accession>
<dbReference type="GO" id="GO:0005975">
    <property type="term" value="P:carbohydrate metabolic process"/>
    <property type="evidence" value="ECO:0007669"/>
    <property type="project" value="UniProtKB-ARBA"/>
</dbReference>
<gene>
    <name evidence="3" type="ORF">SAMN05444580_105258</name>
</gene>
<dbReference type="Pfam" id="PF16640">
    <property type="entry name" value="Big_3_5"/>
    <property type="match status" value="1"/>
</dbReference>
<evidence type="ECO:0000313" key="4">
    <source>
        <dbReference type="Proteomes" id="UP000199417"/>
    </source>
</evidence>
<proteinExistence type="predicted"/>
<reference evidence="3 4" key="1">
    <citation type="submission" date="2016-10" db="EMBL/GenBank/DDBJ databases">
        <authorList>
            <person name="de Groot N.N."/>
        </authorList>
    </citation>
    <scope>NUCLEOTIDE SEQUENCE [LARGE SCALE GENOMIC DNA]</scope>
    <source>
        <strain evidence="3 4">JCM 11308</strain>
    </source>
</reference>
<dbReference type="EMBL" id="FNAB01000005">
    <property type="protein sequence ID" value="SDD61099.1"/>
    <property type="molecule type" value="Genomic_DNA"/>
</dbReference>
<dbReference type="STRING" id="168276.SAMN05444580_105258"/>
<dbReference type="AlphaFoldDB" id="A0A1G6W5I5"/>
<protein>
    <submittedName>
        <fullName evidence="3">Ig-like domain (Group 3)</fullName>
    </submittedName>
</protein>
<feature type="signal peptide" evidence="1">
    <location>
        <begin position="1"/>
        <end position="30"/>
    </location>
</feature>